<dbReference type="AlphaFoldDB" id="A0A2D6YJA7"/>
<comment type="caution">
    <text evidence="2">The sequence shown here is derived from an EMBL/GenBank/DDBJ whole genome shotgun (WGS) entry which is preliminary data.</text>
</comment>
<proteinExistence type="predicted"/>
<dbReference type="Pfam" id="PF07879">
    <property type="entry name" value="PHB_acc_N"/>
    <property type="match status" value="1"/>
</dbReference>
<evidence type="ECO:0000259" key="1">
    <source>
        <dbReference type="Pfam" id="PF07879"/>
    </source>
</evidence>
<dbReference type="InterPro" id="IPR012909">
    <property type="entry name" value="PHA_DNA-bd_N"/>
</dbReference>
<gene>
    <name evidence="2" type="ORF">CMN54_07180</name>
</gene>
<reference evidence="3" key="1">
    <citation type="submission" date="2017-09" db="EMBL/GenBank/DDBJ databases">
        <title>The Reconstruction of 2,631 Draft Metagenome-Assembled Genomes from the Global Oceans.</title>
        <authorList>
            <person name="Tully B.J."/>
            <person name="Graham E.D."/>
            <person name="Heidelberg J.F."/>
        </authorList>
    </citation>
    <scope>NUCLEOTIDE SEQUENCE [LARGE SCALE GENOMIC DNA]</scope>
</reference>
<evidence type="ECO:0000313" key="3">
    <source>
        <dbReference type="Proteomes" id="UP000226525"/>
    </source>
</evidence>
<organism evidence="2 3">
    <name type="scientific">SAR324 cluster bacterium</name>
    <dbReference type="NCBI Taxonomy" id="2024889"/>
    <lineage>
        <taxon>Bacteria</taxon>
        <taxon>Deltaproteobacteria</taxon>
        <taxon>SAR324 cluster</taxon>
    </lineage>
</organism>
<sequence>MGRKASYNIVITIKKYSNRRLYDTAHSRYLTIEELGELIQQGFDVQVVDSKTKEDITQAILTQIVMERDGIYLFSSSFLHQVIRNREGILGEFFTDFVPKMLDSYLDTRDAMQRQISNFTNPWLMGGEMKMPFFNPFLDSKPEAQSRIRSSNLTTNKEQERQRIQAQVRELQARLEELKD</sequence>
<dbReference type="EMBL" id="NZEX01000082">
    <property type="protein sequence ID" value="MAH63212.1"/>
    <property type="molecule type" value="Genomic_DNA"/>
</dbReference>
<dbReference type="Proteomes" id="UP000226525">
    <property type="component" value="Unassembled WGS sequence"/>
</dbReference>
<protein>
    <recommendedName>
        <fullName evidence="1">PHA accumulation regulator DNA-binding N-terminal domain-containing protein</fullName>
    </recommendedName>
</protein>
<accession>A0A2D6YJA7</accession>
<name>A0A2D6YJA7_9DELT</name>
<evidence type="ECO:0000313" key="2">
    <source>
        <dbReference type="EMBL" id="MAH63212.1"/>
    </source>
</evidence>
<feature type="domain" description="PHA accumulation regulator DNA-binding N-terminal" evidence="1">
    <location>
        <begin position="12"/>
        <end position="68"/>
    </location>
</feature>